<dbReference type="Proteomes" id="UP001459277">
    <property type="component" value="Unassembled WGS sequence"/>
</dbReference>
<dbReference type="Pfam" id="PF21904">
    <property type="entry name" value="CAND6-7_N"/>
    <property type="match status" value="1"/>
</dbReference>
<name>A0AAW2E5Z6_9ROSI</name>
<feature type="signal peptide" evidence="1">
    <location>
        <begin position="1"/>
        <end position="23"/>
    </location>
</feature>
<evidence type="ECO:0000313" key="3">
    <source>
        <dbReference type="EMBL" id="KAL0017050.1"/>
    </source>
</evidence>
<keyword evidence="1" id="KW-0732">Signal</keyword>
<reference evidence="3 4" key="1">
    <citation type="submission" date="2024-01" db="EMBL/GenBank/DDBJ databases">
        <title>A telomere-to-telomere, gap-free genome of sweet tea (Lithocarpus litseifolius).</title>
        <authorList>
            <person name="Zhou J."/>
        </authorList>
    </citation>
    <scope>NUCLEOTIDE SEQUENCE [LARGE SCALE GENOMIC DNA]</scope>
    <source>
        <strain evidence="3">Zhou-2022a</strain>
        <tissue evidence="3">Leaf</tissue>
    </source>
</reference>
<proteinExistence type="predicted"/>
<dbReference type="InterPro" id="IPR054103">
    <property type="entry name" value="CAND6-7_N"/>
</dbReference>
<evidence type="ECO:0000259" key="2">
    <source>
        <dbReference type="Pfam" id="PF21904"/>
    </source>
</evidence>
<sequence length="182" mass="20508">MTKSPFIFLSILFLSLFLYPSSAEIKSLSIISDSRPMILFEKFGFTHTGHVTIFVSFFSPHSGTDPSQLDFFLLSEESLLQVLLEIQQNPQFCVLKSHYIFLLFTFRDLSPPPNSFNCSYPVSSPNEYSLFFANCVPESTVSMAVRQSSFVAAMANFLTCDVYDIDVSKVSKDSDLKILIGF</sequence>
<protein>
    <recommendedName>
        <fullName evidence="2">CAND6/7 N-terminal domain-containing protein</fullName>
    </recommendedName>
</protein>
<keyword evidence="4" id="KW-1185">Reference proteome</keyword>
<dbReference type="EMBL" id="JAZDWU010000001">
    <property type="protein sequence ID" value="KAL0017050.1"/>
    <property type="molecule type" value="Genomic_DNA"/>
</dbReference>
<evidence type="ECO:0000256" key="1">
    <source>
        <dbReference type="SAM" id="SignalP"/>
    </source>
</evidence>
<feature type="domain" description="CAND6/7 N-terminal" evidence="2">
    <location>
        <begin position="26"/>
        <end position="148"/>
    </location>
</feature>
<accession>A0AAW2E5Z6</accession>
<organism evidence="3 4">
    <name type="scientific">Lithocarpus litseifolius</name>
    <dbReference type="NCBI Taxonomy" id="425828"/>
    <lineage>
        <taxon>Eukaryota</taxon>
        <taxon>Viridiplantae</taxon>
        <taxon>Streptophyta</taxon>
        <taxon>Embryophyta</taxon>
        <taxon>Tracheophyta</taxon>
        <taxon>Spermatophyta</taxon>
        <taxon>Magnoliopsida</taxon>
        <taxon>eudicotyledons</taxon>
        <taxon>Gunneridae</taxon>
        <taxon>Pentapetalae</taxon>
        <taxon>rosids</taxon>
        <taxon>fabids</taxon>
        <taxon>Fagales</taxon>
        <taxon>Fagaceae</taxon>
        <taxon>Lithocarpus</taxon>
    </lineage>
</organism>
<evidence type="ECO:0000313" key="4">
    <source>
        <dbReference type="Proteomes" id="UP001459277"/>
    </source>
</evidence>
<comment type="caution">
    <text evidence="3">The sequence shown here is derived from an EMBL/GenBank/DDBJ whole genome shotgun (WGS) entry which is preliminary data.</text>
</comment>
<gene>
    <name evidence="3" type="ORF">SO802_004119</name>
</gene>
<feature type="chain" id="PRO_5043621055" description="CAND6/7 N-terminal domain-containing protein" evidence="1">
    <location>
        <begin position="24"/>
        <end position="182"/>
    </location>
</feature>
<dbReference type="AlphaFoldDB" id="A0AAW2E5Z6"/>